<dbReference type="RefSeq" id="WP_407883231.1">
    <property type="nucleotide sequence ID" value="NZ_BQXO01000002.1"/>
</dbReference>
<keyword evidence="3" id="KW-1185">Reference proteome</keyword>
<gene>
    <name evidence="2" type="ORF">JCM31185_10280</name>
</gene>
<sequence>MIDLVSVIMPVYNAADTVNQSIDSVLQQSYSNLELIVVNDGSTDDTAMLLSRYAVNERVKVVNLQRNLGISNSRNIGVKNSLGRYIAFLDSDDRWDKKKLENQLYFMEKNEVSASFGTYRKIRNGRPTAIVTSKHSKYKFNDLLSGNPIGMLTVILDTKVVLKKWINFPKIDHEDYALWLSLARDHNLTFFRFSTDPLADYLVHQSKTSNKVKAAKWTFQIFYNFLGFGYLKASYYFTKYLISQIERKI</sequence>
<keyword evidence="2" id="KW-0808">Transferase</keyword>
<dbReference type="CDD" id="cd00761">
    <property type="entry name" value="Glyco_tranf_GTA_type"/>
    <property type="match status" value="1"/>
</dbReference>
<dbReference type="EMBL" id="BQXO01000002">
    <property type="protein sequence ID" value="GKT05740.1"/>
    <property type="molecule type" value="Genomic_DNA"/>
</dbReference>
<reference evidence="2 3" key="1">
    <citation type="submission" date="2022-03" db="EMBL/GenBank/DDBJ databases">
        <title>Draft genome sequence of Furfurilactobacillus curtus JCM 31185.</title>
        <authorList>
            <person name="Suzuki S."/>
            <person name="Endo A."/>
            <person name="Kajikawa A."/>
        </authorList>
    </citation>
    <scope>NUCLEOTIDE SEQUENCE [LARGE SCALE GENOMIC DNA]</scope>
    <source>
        <strain evidence="2 3">JCM 31185</strain>
    </source>
</reference>
<evidence type="ECO:0000313" key="2">
    <source>
        <dbReference type="EMBL" id="GKT05740.1"/>
    </source>
</evidence>
<accession>A0ABQ5JNE3</accession>
<feature type="domain" description="Glycosyltransferase 2-like" evidence="1">
    <location>
        <begin position="6"/>
        <end position="134"/>
    </location>
</feature>
<name>A0ABQ5JNE3_9LACO</name>
<proteinExistence type="predicted"/>
<dbReference type="PANTHER" id="PTHR22916">
    <property type="entry name" value="GLYCOSYLTRANSFERASE"/>
    <property type="match status" value="1"/>
</dbReference>
<dbReference type="Pfam" id="PF00535">
    <property type="entry name" value="Glycos_transf_2"/>
    <property type="match status" value="1"/>
</dbReference>
<dbReference type="PANTHER" id="PTHR22916:SF3">
    <property type="entry name" value="UDP-GLCNAC:BETAGAL BETA-1,3-N-ACETYLGLUCOSAMINYLTRANSFERASE-LIKE PROTEIN 1"/>
    <property type="match status" value="1"/>
</dbReference>
<dbReference type="InterPro" id="IPR001173">
    <property type="entry name" value="Glyco_trans_2-like"/>
</dbReference>
<comment type="caution">
    <text evidence="2">The sequence shown here is derived from an EMBL/GenBank/DDBJ whole genome shotgun (WGS) entry which is preliminary data.</text>
</comment>
<evidence type="ECO:0000259" key="1">
    <source>
        <dbReference type="Pfam" id="PF00535"/>
    </source>
</evidence>
<protein>
    <submittedName>
        <fullName evidence="2">Glycosyl transferase</fullName>
    </submittedName>
</protein>
<dbReference type="Proteomes" id="UP001628078">
    <property type="component" value="Unassembled WGS sequence"/>
</dbReference>
<dbReference type="GO" id="GO:0016740">
    <property type="term" value="F:transferase activity"/>
    <property type="evidence" value="ECO:0007669"/>
    <property type="project" value="UniProtKB-KW"/>
</dbReference>
<organism evidence="2 3">
    <name type="scientific">Furfurilactobacillus curtus</name>
    <dbReference type="NCBI Taxonomy" id="1746200"/>
    <lineage>
        <taxon>Bacteria</taxon>
        <taxon>Bacillati</taxon>
        <taxon>Bacillota</taxon>
        <taxon>Bacilli</taxon>
        <taxon>Lactobacillales</taxon>
        <taxon>Lactobacillaceae</taxon>
        <taxon>Furfurilactobacillus</taxon>
    </lineage>
</organism>
<evidence type="ECO:0000313" key="3">
    <source>
        <dbReference type="Proteomes" id="UP001628078"/>
    </source>
</evidence>
<dbReference type="InterPro" id="IPR029044">
    <property type="entry name" value="Nucleotide-diphossugar_trans"/>
</dbReference>
<dbReference type="SUPFAM" id="SSF53448">
    <property type="entry name" value="Nucleotide-diphospho-sugar transferases"/>
    <property type="match status" value="1"/>
</dbReference>
<dbReference type="Gene3D" id="3.90.550.10">
    <property type="entry name" value="Spore Coat Polysaccharide Biosynthesis Protein SpsA, Chain A"/>
    <property type="match status" value="1"/>
</dbReference>